<evidence type="ECO:0000256" key="21">
    <source>
        <dbReference type="ARBA" id="ARBA00047272"/>
    </source>
</evidence>
<feature type="domain" description="REM-1" evidence="29">
    <location>
        <begin position="1"/>
        <end position="71"/>
    </location>
</feature>
<dbReference type="InterPro" id="IPR017892">
    <property type="entry name" value="Pkinase_C"/>
</dbReference>
<organism evidence="30 31">
    <name type="scientific">Grus americana</name>
    <name type="common">Whooping crane</name>
    <dbReference type="NCBI Taxonomy" id="9117"/>
    <lineage>
        <taxon>Eukaryota</taxon>
        <taxon>Metazoa</taxon>
        <taxon>Chordata</taxon>
        <taxon>Craniata</taxon>
        <taxon>Vertebrata</taxon>
        <taxon>Euteleostomi</taxon>
        <taxon>Archelosauria</taxon>
        <taxon>Archosauria</taxon>
        <taxon>Dinosauria</taxon>
        <taxon>Saurischia</taxon>
        <taxon>Theropoda</taxon>
        <taxon>Coelurosauria</taxon>
        <taxon>Aves</taxon>
        <taxon>Neognathae</taxon>
        <taxon>Neoaves</taxon>
        <taxon>Gruiformes</taxon>
        <taxon>Gruidae</taxon>
        <taxon>Grus</taxon>
    </lineage>
</organism>
<comment type="subcellular location">
    <subcellularLocation>
        <location evidence="5">Cleavage furrow</location>
    </subcellularLocation>
    <subcellularLocation>
        <location evidence="4">Cytoplasm</location>
    </subcellularLocation>
    <subcellularLocation>
        <location evidence="3">Membrane</location>
    </subcellularLocation>
    <subcellularLocation>
        <location evidence="2">Midbody</location>
    </subcellularLocation>
    <subcellularLocation>
        <location evidence="1">Nucleus</location>
    </subcellularLocation>
</comment>
<evidence type="ECO:0000256" key="18">
    <source>
        <dbReference type="ARBA" id="ARBA00023136"/>
    </source>
</evidence>
<evidence type="ECO:0000256" key="5">
    <source>
        <dbReference type="ARBA" id="ARBA00004626"/>
    </source>
</evidence>
<dbReference type="InterPro" id="IPR000719">
    <property type="entry name" value="Prot_kinase_dom"/>
</dbReference>
<keyword evidence="15 24" id="KW-0067">ATP-binding</keyword>
<dbReference type="SMART" id="SM00220">
    <property type="entry name" value="S_TKc"/>
    <property type="match status" value="1"/>
</dbReference>
<dbReference type="AlphaFoldDB" id="A0A850TQU2"/>
<dbReference type="Gene3D" id="3.30.200.20">
    <property type="entry name" value="Phosphorylase Kinase, domain 1"/>
    <property type="match status" value="1"/>
</dbReference>
<dbReference type="FunFam" id="3.30.200.20:FF:000058">
    <property type="entry name" value="Putative serine/threonine-protein kinase N2"/>
    <property type="match status" value="1"/>
</dbReference>
<evidence type="ECO:0000256" key="6">
    <source>
        <dbReference type="ARBA" id="ARBA00005490"/>
    </source>
</evidence>
<dbReference type="GO" id="GO:0030496">
    <property type="term" value="C:midbody"/>
    <property type="evidence" value="ECO:0007669"/>
    <property type="project" value="UniProtKB-SubCell"/>
</dbReference>
<evidence type="ECO:0000256" key="16">
    <source>
        <dbReference type="ARBA" id="ARBA00023015"/>
    </source>
</evidence>
<dbReference type="InterPro" id="IPR035892">
    <property type="entry name" value="C2_domain_sf"/>
</dbReference>
<evidence type="ECO:0000256" key="10">
    <source>
        <dbReference type="ARBA" id="ARBA00022553"/>
    </source>
</evidence>
<dbReference type="FunFam" id="1.10.510.10:FF:000038">
    <property type="entry name" value="serine/threonine-protein kinase N2 isoform X1"/>
    <property type="match status" value="1"/>
</dbReference>
<feature type="domain" description="REM-1" evidence="29">
    <location>
        <begin position="164"/>
        <end position="243"/>
    </location>
</feature>
<dbReference type="SUPFAM" id="SSF56112">
    <property type="entry name" value="Protein kinase-like (PK-like)"/>
    <property type="match status" value="1"/>
</dbReference>
<evidence type="ECO:0000313" key="31">
    <source>
        <dbReference type="Proteomes" id="UP000640762"/>
    </source>
</evidence>
<keyword evidence="13 24" id="KW-0547">Nucleotide-binding</keyword>
<dbReference type="GO" id="GO:0005634">
    <property type="term" value="C:nucleus"/>
    <property type="evidence" value="ECO:0007669"/>
    <property type="project" value="UniProtKB-SubCell"/>
</dbReference>
<evidence type="ECO:0000256" key="7">
    <source>
        <dbReference type="ARBA" id="ARBA00012429"/>
    </source>
</evidence>
<keyword evidence="19" id="KW-0804">Transcription</keyword>
<dbReference type="EMBL" id="WEIX01006968">
    <property type="protein sequence ID" value="NWH20954.1"/>
    <property type="molecule type" value="Genomic_DNA"/>
</dbReference>
<dbReference type="SMART" id="SM00133">
    <property type="entry name" value="S_TK_X"/>
    <property type="match status" value="1"/>
</dbReference>
<dbReference type="Gene3D" id="1.10.287.160">
    <property type="entry name" value="HR1 repeat"/>
    <property type="match status" value="3"/>
</dbReference>
<dbReference type="GO" id="GO:0031267">
    <property type="term" value="F:small GTPase binding"/>
    <property type="evidence" value="ECO:0007669"/>
    <property type="project" value="InterPro"/>
</dbReference>
<dbReference type="InterPro" id="IPR017441">
    <property type="entry name" value="Protein_kinase_ATP_BS"/>
</dbReference>
<dbReference type="GO" id="GO:0032154">
    <property type="term" value="C:cleavage furrow"/>
    <property type="evidence" value="ECO:0007669"/>
    <property type="project" value="UniProtKB-SubCell"/>
</dbReference>
<dbReference type="InterPro" id="IPR008271">
    <property type="entry name" value="Ser/Thr_kinase_AS"/>
</dbReference>
<evidence type="ECO:0000256" key="11">
    <source>
        <dbReference type="ARBA" id="ARBA00022679"/>
    </source>
</evidence>
<evidence type="ECO:0000256" key="13">
    <source>
        <dbReference type="ARBA" id="ARBA00022741"/>
    </source>
</evidence>
<keyword evidence="14 30" id="KW-0418">Kinase</keyword>
<evidence type="ECO:0000259" key="27">
    <source>
        <dbReference type="PROSITE" id="PS50011"/>
    </source>
</evidence>
<name>A0A850TQU2_GRUAM</name>
<feature type="coiled-coil region" evidence="25">
    <location>
        <begin position="48"/>
        <end position="75"/>
    </location>
</feature>
<evidence type="ECO:0000256" key="9">
    <source>
        <dbReference type="ARBA" id="ARBA00022527"/>
    </source>
</evidence>
<feature type="non-terminal residue" evidence="30">
    <location>
        <position position="904"/>
    </location>
</feature>
<evidence type="ECO:0000313" key="30">
    <source>
        <dbReference type="EMBL" id="NWH20954.1"/>
    </source>
</evidence>
<keyword evidence="10" id="KW-0597">Phosphoprotein</keyword>
<gene>
    <name evidence="30" type="primary">Pkn2_0</name>
    <name evidence="30" type="ORF">GRUAME_R13095</name>
</gene>
<dbReference type="InterPro" id="IPR000008">
    <property type="entry name" value="C2_dom"/>
</dbReference>
<dbReference type="InterPro" id="IPR011072">
    <property type="entry name" value="HR1_rho-bd"/>
</dbReference>
<evidence type="ECO:0000256" key="1">
    <source>
        <dbReference type="ARBA" id="ARBA00004123"/>
    </source>
</evidence>
<dbReference type="GO" id="GO:0004697">
    <property type="term" value="F:diacylglycerol-dependent serine/threonine kinase activity"/>
    <property type="evidence" value="ECO:0007669"/>
    <property type="project" value="UniProtKB-EC"/>
</dbReference>
<feature type="domain" description="AGC-kinase C-terminal" evidence="28">
    <location>
        <begin position="840"/>
        <end position="904"/>
    </location>
</feature>
<evidence type="ECO:0000256" key="12">
    <source>
        <dbReference type="ARBA" id="ARBA00022737"/>
    </source>
</evidence>
<dbReference type="SUPFAM" id="SSF46585">
    <property type="entry name" value="HR1 repeat"/>
    <property type="match status" value="3"/>
</dbReference>
<dbReference type="GO" id="GO:0005737">
    <property type="term" value="C:cytoplasm"/>
    <property type="evidence" value="ECO:0007669"/>
    <property type="project" value="UniProtKB-SubCell"/>
</dbReference>
<dbReference type="PROSITE" id="PS50004">
    <property type="entry name" value="C2"/>
    <property type="match status" value="1"/>
</dbReference>
<dbReference type="FunFam" id="1.10.287.160:FF:000003">
    <property type="entry name" value="Putative serine/threonine-protein kinase N2"/>
    <property type="match status" value="1"/>
</dbReference>
<dbReference type="InterPro" id="IPR011009">
    <property type="entry name" value="Kinase-like_dom_sf"/>
</dbReference>
<dbReference type="InterPro" id="IPR000961">
    <property type="entry name" value="AGC-kinase_C"/>
</dbReference>
<feature type="domain" description="Protein kinase" evidence="27">
    <location>
        <begin position="579"/>
        <end position="839"/>
    </location>
</feature>
<comment type="catalytic activity">
    <reaction evidence="22">
        <text>L-seryl-[protein] + ATP = O-phospho-L-seryl-[protein] + ADP + H(+)</text>
        <dbReference type="Rhea" id="RHEA:17989"/>
        <dbReference type="Rhea" id="RHEA-COMP:9863"/>
        <dbReference type="Rhea" id="RHEA-COMP:11604"/>
        <dbReference type="ChEBI" id="CHEBI:15378"/>
        <dbReference type="ChEBI" id="CHEBI:29999"/>
        <dbReference type="ChEBI" id="CHEBI:30616"/>
        <dbReference type="ChEBI" id="CHEBI:83421"/>
        <dbReference type="ChEBI" id="CHEBI:456216"/>
        <dbReference type="EC" id="2.7.11.13"/>
    </reaction>
</comment>
<comment type="similarity">
    <text evidence="6">Belongs to the protein kinase superfamily. AGC Ser/Thr protein kinase family. PKC subfamily.</text>
</comment>
<dbReference type="FunFam" id="1.10.287.160:FF:000001">
    <property type="entry name" value="Putative serine/threonine-protein kinase N2"/>
    <property type="match status" value="1"/>
</dbReference>
<evidence type="ECO:0000256" key="15">
    <source>
        <dbReference type="ARBA" id="ARBA00022840"/>
    </source>
</evidence>
<evidence type="ECO:0000256" key="19">
    <source>
        <dbReference type="ARBA" id="ARBA00023163"/>
    </source>
</evidence>
<keyword evidence="16" id="KW-0805">Transcription regulation</keyword>
<dbReference type="CDD" id="cd11622">
    <property type="entry name" value="HR1_PKN_1"/>
    <property type="match status" value="1"/>
</dbReference>
<accession>A0A850TQU2</accession>
<dbReference type="PROSITE" id="PS51860">
    <property type="entry name" value="REM_1"/>
    <property type="match status" value="3"/>
</dbReference>
<comment type="caution">
    <text evidence="30">The sequence shown here is derived from an EMBL/GenBank/DDBJ whole genome shotgun (WGS) entry which is preliminary data.</text>
</comment>
<keyword evidence="12" id="KW-0677">Repeat</keyword>
<keyword evidence="18" id="KW-0472">Membrane</keyword>
<feature type="non-terminal residue" evidence="30">
    <location>
        <position position="1"/>
    </location>
</feature>
<comment type="catalytic activity">
    <reaction evidence="21">
        <text>L-threonyl-[protein] + ATP = O-phospho-L-threonyl-[protein] + ADP + H(+)</text>
        <dbReference type="Rhea" id="RHEA:46608"/>
        <dbReference type="Rhea" id="RHEA-COMP:11060"/>
        <dbReference type="Rhea" id="RHEA-COMP:11605"/>
        <dbReference type="ChEBI" id="CHEBI:15378"/>
        <dbReference type="ChEBI" id="CHEBI:30013"/>
        <dbReference type="ChEBI" id="CHEBI:30616"/>
        <dbReference type="ChEBI" id="CHEBI:61977"/>
        <dbReference type="ChEBI" id="CHEBI:456216"/>
        <dbReference type="EC" id="2.7.11.13"/>
    </reaction>
</comment>
<evidence type="ECO:0000256" key="24">
    <source>
        <dbReference type="PROSITE-ProRule" id="PRU10141"/>
    </source>
</evidence>
<feature type="binding site" evidence="24">
    <location>
        <position position="609"/>
    </location>
    <ligand>
        <name>ATP</name>
        <dbReference type="ChEBI" id="CHEBI:30616"/>
    </ligand>
</feature>
<dbReference type="Pfam" id="PF00433">
    <property type="entry name" value="Pkinase_C"/>
    <property type="match status" value="1"/>
</dbReference>
<evidence type="ECO:0000259" key="28">
    <source>
        <dbReference type="PROSITE" id="PS51285"/>
    </source>
</evidence>
<keyword evidence="8" id="KW-0963">Cytoplasm</keyword>
<evidence type="ECO:0000259" key="29">
    <source>
        <dbReference type="PROSITE" id="PS51860"/>
    </source>
</evidence>
<dbReference type="PROSITE" id="PS50011">
    <property type="entry name" value="PROTEIN_KINASE_DOM"/>
    <property type="match status" value="1"/>
</dbReference>
<evidence type="ECO:0000256" key="22">
    <source>
        <dbReference type="ARBA" id="ARBA00047470"/>
    </source>
</evidence>
<feature type="domain" description="REM-1" evidence="29">
    <location>
        <begin position="78"/>
        <end position="156"/>
    </location>
</feature>
<dbReference type="SUPFAM" id="SSF49562">
    <property type="entry name" value="C2 domain (Calcium/lipid-binding domain, CaLB)"/>
    <property type="match status" value="1"/>
</dbReference>
<dbReference type="Proteomes" id="UP000640762">
    <property type="component" value="Unassembled WGS sequence"/>
</dbReference>
<dbReference type="Pfam" id="PF02185">
    <property type="entry name" value="HR1"/>
    <property type="match status" value="3"/>
</dbReference>
<keyword evidence="31" id="KW-1185">Reference proteome</keyword>
<sequence length="904" mass="102581">PSFQQKLEGEKELLRRAIQKELKIKEGAENLRKATTDRKNLVHIEHVLKSSNRKLEQLHWELQELNARIVIIDKEESNTGSSWVMIDGKILKVEALKKQLHVEMKVKQGAENMIQMYSTSKERKLLATAQQMLQDSKTKIEIIRMHIVKVSQSAGGMEDTVDSAVRIGTTISALELRIEELRHHLRIEAAVAEGAKNVLKILGGSRVQDRKFLAEAQGRLQESSQKIDLLRLSLERQLSELSPDHPKRALIKQELVNTSSLGAQHGSIQPTSVIKPTALTGTLEVRLMGCQDLLENVPGRSRMTSSSPICGSPSDLRSLSRARVGLGIHGRSVAGKYLRNEEPCNEALAVLKVDNKVVGQTNWGPVNNQAWDQSFVIELDRSRELEIAIYWRDWRELCAVKFLRLDDFLDNKRHGMCLSLEPQGMLFAEVMFCNPVIERKPKLQRQKRIFPKQKGKEFLRAPQMNINVAAWGRLMMSFLPPCSSLSTLSPPLHDPIHTDFSPVPPQSHVDSISKAKFSGLQFQGGMVDTAVCFPFSYTELLPLKQICIPLLPVYASFGYCLSNFSLFVCRKRTVQLQDFHCIAMLGRGHFGKVVLLAQYKATGKLYAIKALKKKDIIRRDEIDSLNCEKRIFEVVNSSDHPFLVNMFACFQTPHHACFVMEYTPGGDLMMRIHEDVFSEHMAQFYTACVVLGLQFLHEKKIVYRDLKLDNLLLDAEGFVKIADFGLCKEGIGFGDRTNTFCGTPEFLAPEVLTDISYTRAVDWWGLGVLIYEMLVGESPFPGDDEEEVFDSIVNDEVRYPRFLSSEALSIIRKLLRKCPERRLGAGEKDAEEIKMQAFFKEIDWDALFARTLKPPFVPTLRDPTDISNFDEEFTSQKPILTPPEEVALLTRKEQTVFKDFDFVS</sequence>
<dbReference type="PROSITE" id="PS51285">
    <property type="entry name" value="AGC_KINASE_CTER"/>
    <property type="match status" value="1"/>
</dbReference>
<evidence type="ECO:0000256" key="20">
    <source>
        <dbReference type="ARBA" id="ARBA00023242"/>
    </source>
</evidence>
<evidence type="ECO:0000256" key="23">
    <source>
        <dbReference type="PROSITE-ProRule" id="PRU01207"/>
    </source>
</evidence>
<evidence type="ECO:0000256" key="8">
    <source>
        <dbReference type="ARBA" id="ARBA00022490"/>
    </source>
</evidence>
<dbReference type="EC" id="2.7.11.13" evidence="7"/>
<dbReference type="PROSITE" id="PS00107">
    <property type="entry name" value="PROTEIN_KINASE_ATP"/>
    <property type="match status" value="1"/>
</dbReference>
<keyword evidence="20" id="KW-0539">Nucleus</keyword>
<evidence type="ECO:0000256" key="25">
    <source>
        <dbReference type="SAM" id="Coils"/>
    </source>
</evidence>
<reference evidence="30" key="1">
    <citation type="submission" date="2019-10" db="EMBL/GenBank/DDBJ databases">
        <title>Bird 10,000 Genomes (B10K) Project - Family phase.</title>
        <authorList>
            <person name="Zhang G."/>
        </authorList>
    </citation>
    <scope>NUCLEOTIDE SEQUENCE</scope>
    <source>
        <strain evidence="30">B10K-DU-012-65</strain>
        <tissue evidence="30">Muscle</tissue>
    </source>
</reference>
<dbReference type="GO" id="GO:0005524">
    <property type="term" value="F:ATP binding"/>
    <property type="evidence" value="ECO:0007669"/>
    <property type="project" value="UniProtKB-UniRule"/>
</dbReference>
<evidence type="ECO:0000256" key="2">
    <source>
        <dbReference type="ARBA" id="ARBA00004214"/>
    </source>
</evidence>
<dbReference type="PANTHER" id="PTHR24351">
    <property type="entry name" value="RIBOSOMAL PROTEIN S6 KINASE"/>
    <property type="match status" value="1"/>
</dbReference>
<dbReference type="InterPro" id="IPR036274">
    <property type="entry name" value="HR1_rpt_sf"/>
</dbReference>
<dbReference type="PROSITE" id="PS00108">
    <property type="entry name" value="PROTEIN_KINASE_ST"/>
    <property type="match status" value="1"/>
</dbReference>
<dbReference type="Pfam" id="PF00069">
    <property type="entry name" value="Pkinase"/>
    <property type="match status" value="1"/>
</dbReference>
<keyword evidence="17 23" id="KW-0175">Coiled coil</keyword>
<keyword evidence="9" id="KW-0723">Serine/threonine-protein kinase</keyword>
<feature type="domain" description="C2" evidence="26">
    <location>
        <begin position="264"/>
        <end position="427"/>
    </location>
</feature>
<dbReference type="CDD" id="cd11637">
    <property type="entry name" value="HR1_PKN3_3"/>
    <property type="match status" value="1"/>
</dbReference>
<protein>
    <recommendedName>
        <fullName evidence="7">protein kinase C</fullName>
        <ecNumber evidence="7">2.7.11.13</ecNumber>
    </recommendedName>
</protein>
<evidence type="ECO:0000256" key="17">
    <source>
        <dbReference type="ARBA" id="ARBA00023054"/>
    </source>
</evidence>
<evidence type="ECO:0000256" key="14">
    <source>
        <dbReference type="ARBA" id="ARBA00022777"/>
    </source>
</evidence>
<evidence type="ECO:0000259" key="26">
    <source>
        <dbReference type="PROSITE" id="PS50004"/>
    </source>
</evidence>
<dbReference type="Gene3D" id="1.10.510.10">
    <property type="entry name" value="Transferase(Phosphotransferase) domain 1"/>
    <property type="match status" value="1"/>
</dbReference>
<proteinExistence type="inferred from homology"/>
<keyword evidence="11" id="KW-0808">Transferase</keyword>
<dbReference type="GO" id="GO:0007165">
    <property type="term" value="P:signal transduction"/>
    <property type="evidence" value="ECO:0007669"/>
    <property type="project" value="InterPro"/>
</dbReference>
<evidence type="ECO:0000256" key="3">
    <source>
        <dbReference type="ARBA" id="ARBA00004370"/>
    </source>
</evidence>
<dbReference type="SMART" id="SM00742">
    <property type="entry name" value="Hr1"/>
    <property type="match status" value="3"/>
</dbReference>
<dbReference type="CDD" id="cd05589">
    <property type="entry name" value="STKc_PKN"/>
    <property type="match status" value="1"/>
</dbReference>
<dbReference type="FunFam" id="1.10.287.160:FF:000002">
    <property type="entry name" value="Putative serine/threonine-protein kinase N2"/>
    <property type="match status" value="1"/>
</dbReference>
<evidence type="ECO:0000256" key="4">
    <source>
        <dbReference type="ARBA" id="ARBA00004496"/>
    </source>
</evidence>
<dbReference type="InterPro" id="IPR037313">
    <property type="entry name" value="PKN_HR1_1"/>
</dbReference>